<evidence type="ECO:0000313" key="1">
    <source>
        <dbReference type="EMBL" id="AOH85566.1"/>
    </source>
</evidence>
<reference evidence="1 2" key="1">
    <citation type="submission" date="2016-01" db="EMBL/GenBank/DDBJ databases">
        <title>Complete genome and mega plasmid sequence of Sphingomonas panacis DCY99 elicits systemic resistance in rice to Xanthomonas oryzae.</title>
        <authorList>
            <person name="Kim Y.J."/>
            <person name="Yang D.C."/>
            <person name="Sing P."/>
        </authorList>
    </citation>
    <scope>NUCLEOTIDE SEQUENCE [LARGE SCALE GENOMIC DNA]</scope>
    <source>
        <strain evidence="1 2">DCY99</strain>
    </source>
</reference>
<dbReference type="EMBL" id="CP014168">
    <property type="protein sequence ID" value="AOH85566.1"/>
    <property type="molecule type" value="Genomic_DNA"/>
</dbReference>
<proteinExistence type="predicted"/>
<accession>A0A1B3ZDR5</accession>
<protein>
    <submittedName>
        <fullName evidence="1">Uncharacterized protein</fullName>
    </submittedName>
</protein>
<sequence length="276" mass="29653">MTSSLLETPASSDLAPTHVALNSFELSALLLLDFDPDAALAIRQGARINTIDDDDSGAIRHLVPLCGFPEPIWRVVASAIPSLPNGPGTQPLKHIYATRIMPPGATEPQFYRLDPFELAAGLRADHPDAFDQNNAIAARIHALECLRGVGDLCYPIEPDELTDTGWLAAIRASLCKHDDVVWSPALLRLRRAIAGKKAVEERAWSVIAELQTAICVIHEAPFGAGLDFATYLSSLISRLRDDPAAMAQLAADARPDLDMVRHALASGDGPAFLASL</sequence>
<keyword evidence="2" id="KW-1185">Reference proteome</keyword>
<organism evidence="1 2">
    <name type="scientific">Sphingomonas panacis</name>
    <dbReference type="NCBI Taxonomy" id="1560345"/>
    <lineage>
        <taxon>Bacteria</taxon>
        <taxon>Pseudomonadati</taxon>
        <taxon>Pseudomonadota</taxon>
        <taxon>Alphaproteobacteria</taxon>
        <taxon>Sphingomonadales</taxon>
        <taxon>Sphingomonadaceae</taxon>
        <taxon>Sphingomonas</taxon>
    </lineage>
</organism>
<dbReference type="OrthoDB" id="7466056at2"/>
<dbReference type="Proteomes" id="UP000094256">
    <property type="component" value="Chromosome"/>
</dbReference>
<gene>
    <name evidence="1" type="ORF">AWL63_18135</name>
</gene>
<evidence type="ECO:0000313" key="2">
    <source>
        <dbReference type="Proteomes" id="UP000094256"/>
    </source>
</evidence>
<dbReference type="RefSeq" id="WP_069206103.1">
    <property type="nucleotide sequence ID" value="NZ_CP014168.1"/>
</dbReference>
<dbReference type="AlphaFoldDB" id="A0A1B3ZDR5"/>
<dbReference type="KEGG" id="span:AWL63_18135"/>
<dbReference type="STRING" id="1560345.AWL63_18135"/>
<name>A0A1B3ZDR5_9SPHN</name>